<keyword evidence="1" id="KW-0175">Coiled coil</keyword>
<dbReference type="EMBL" id="FXSZ01000010">
    <property type="protein sequence ID" value="SMO77683.1"/>
    <property type="molecule type" value="Genomic_DNA"/>
</dbReference>
<evidence type="ECO:0000256" key="1">
    <source>
        <dbReference type="SAM" id="Coils"/>
    </source>
</evidence>
<dbReference type="Gene3D" id="1.10.287.110">
    <property type="entry name" value="DnaJ domain"/>
    <property type="match status" value="1"/>
</dbReference>
<gene>
    <name evidence="2" type="ORF">SAMN06265350_11021</name>
</gene>
<organism evidence="2 3">
    <name type="scientific">Solitalea koreensis</name>
    <dbReference type="NCBI Taxonomy" id="543615"/>
    <lineage>
        <taxon>Bacteria</taxon>
        <taxon>Pseudomonadati</taxon>
        <taxon>Bacteroidota</taxon>
        <taxon>Sphingobacteriia</taxon>
        <taxon>Sphingobacteriales</taxon>
        <taxon>Sphingobacteriaceae</taxon>
        <taxon>Solitalea</taxon>
    </lineage>
</organism>
<dbReference type="RefSeq" id="WP_142604505.1">
    <property type="nucleotide sequence ID" value="NZ_FXSZ01000010.1"/>
</dbReference>
<protein>
    <recommendedName>
        <fullName evidence="4">J domain-containing protein</fullName>
    </recommendedName>
</protein>
<accession>A0A521E143</accession>
<dbReference type="OrthoDB" id="965484at2"/>
<dbReference type="AlphaFoldDB" id="A0A521E143"/>
<evidence type="ECO:0000313" key="3">
    <source>
        <dbReference type="Proteomes" id="UP000315971"/>
    </source>
</evidence>
<dbReference type="SUPFAM" id="SSF46565">
    <property type="entry name" value="Chaperone J-domain"/>
    <property type="match status" value="1"/>
</dbReference>
<name>A0A521E143_9SPHI</name>
<dbReference type="Proteomes" id="UP000315971">
    <property type="component" value="Unassembled WGS sequence"/>
</dbReference>
<proteinExistence type="predicted"/>
<dbReference type="InterPro" id="IPR036869">
    <property type="entry name" value="J_dom_sf"/>
</dbReference>
<sequence length="238" mass="27533">MKLPIKTDSLLSLEKEIAALEKELGQLEAALNGFESRIRVELQSQILRIRQLTFLYKQQKAAKKAKRTEQKKKGKNYKEPKGIVKLAKKEQNPKLSIGDKQELKRLYKEAIVHVHPDKFPGYNEEQTLRATNLTTELNALYKRGDLEELNSFHEHIISGNAMSHQSFQVESIVDKDAMLSFLLKKKNSLQQSLAETMQSELYKVFTSDKDLTAFIDELRSQFEQRIVQLEKRTKKGKN</sequence>
<keyword evidence="3" id="KW-1185">Reference proteome</keyword>
<evidence type="ECO:0000313" key="2">
    <source>
        <dbReference type="EMBL" id="SMO77683.1"/>
    </source>
</evidence>
<reference evidence="2 3" key="1">
    <citation type="submission" date="2017-05" db="EMBL/GenBank/DDBJ databases">
        <authorList>
            <person name="Varghese N."/>
            <person name="Submissions S."/>
        </authorList>
    </citation>
    <scope>NUCLEOTIDE SEQUENCE [LARGE SCALE GENOMIC DNA]</scope>
    <source>
        <strain evidence="2 3">DSM 21342</strain>
    </source>
</reference>
<feature type="coiled-coil region" evidence="1">
    <location>
        <begin position="10"/>
        <end position="37"/>
    </location>
</feature>
<evidence type="ECO:0008006" key="4">
    <source>
        <dbReference type="Google" id="ProtNLM"/>
    </source>
</evidence>